<reference evidence="2 3" key="1">
    <citation type="submission" date="2021-06" db="EMBL/GenBank/DDBJ databases">
        <title>Bacillus sp. RD4P76, an endophyte from a halophyte.</title>
        <authorList>
            <person name="Sun J.-Q."/>
        </authorList>
    </citation>
    <scope>NUCLEOTIDE SEQUENCE [LARGE SCALE GENOMIC DNA]</scope>
    <source>
        <strain evidence="2 3">CGMCC 1.15917</strain>
    </source>
</reference>
<evidence type="ECO:0000256" key="1">
    <source>
        <dbReference type="SAM" id="Phobius"/>
    </source>
</evidence>
<sequence>MGTGFIVSLVVAAIVIIIIISIAIPMDRKYVVREYGRINYKKTKLYLRWNVFDTMTLCLAIYSMICVQVLNFLITSGLTVENVYVQFFTNQAQAFTVVSFIYLIQRIAMTLKTIKERWGEEIG</sequence>
<evidence type="ECO:0000313" key="3">
    <source>
        <dbReference type="Proteomes" id="UP000784880"/>
    </source>
</evidence>
<keyword evidence="1" id="KW-0812">Transmembrane</keyword>
<organism evidence="2 3">
    <name type="scientific">Evansella tamaricis</name>
    <dbReference type="NCBI Taxonomy" id="2069301"/>
    <lineage>
        <taxon>Bacteria</taxon>
        <taxon>Bacillati</taxon>
        <taxon>Bacillota</taxon>
        <taxon>Bacilli</taxon>
        <taxon>Bacillales</taxon>
        <taxon>Bacillaceae</taxon>
        <taxon>Evansella</taxon>
    </lineage>
</organism>
<dbReference type="EMBL" id="JAHQCS010000188">
    <property type="protein sequence ID" value="MBU9714908.1"/>
    <property type="molecule type" value="Genomic_DNA"/>
</dbReference>
<keyword evidence="1" id="KW-0472">Membrane</keyword>
<name>A0ABS6JRI5_9BACI</name>
<comment type="caution">
    <text evidence="2">The sequence shown here is derived from an EMBL/GenBank/DDBJ whole genome shotgun (WGS) entry which is preliminary data.</text>
</comment>
<evidence type="ECO:0000313" key="2">
    <source>
        <dbReference type="EMBL" id="MBU9714908.1"/>
    </source>
</evidence>
<accession>A0ABS6JRI5</accession>
<gene>
    <name evidence="2" type="ORF">KS419_24490</name>
</gene>
<dbReference type="Proteomes" id="UP000784880">
    <property type="component" value="Unassembled WGS sequence"/>
</dbReference>
<dbReference type="RefSeq" id="WP_217069733.1">
    <property type="nucleotide sequence ID" value="NZ_JAHQCS010000188.1"/>
</dbReference>
<keyword evidence="3" id="KW-1185">Reference proteome</keyword>
<proteinExistence type="predicted"/>
<feature type="transmembrane region" description="Helical" evidence="1">
    <location>
        <begin position="83"/>
        <end position="104"/>
    </location>
</feature>
<protein>
    <submittedName>
        <fullName evidence="2">Group-specific protein</fullName>
    </submittedName>
</protein>
<feature type="transmembrane region" description="Helical" evidence="1">
    <location>
        <begin position="6"/>
        <end position="26"/>
    </location>
</feature>
<keyword evidence="1" id="KW-1133">Transmembrane helix</keyword>
<feature type="transmembrane region" description="Helical" evidence="1">
    <location>
        <begin position="47"/>
        <end position="71"/>
    </location>
</feature>